<dbReference type="Pfam" id="PF06891">
    <property type="entry name" value="P2_Phage_GpR"/>
    <property type="match status" value="1"/>
</dbReference>
<organism evidence="2 3">
    <name type="scientific">Laribacter hongkongensis</name>
    <dbReference type="NCBI Taxonomy" id="168471"/>
    <lineage>
        <taxon>Bacteria</taxon>
        <taxon>Pseudomonadati</taxon>
        <taxon>Pseudomonadota</taxon>
        <taxon>Betaproteobacteria</taxon>
        <taxon>Neisseriales</taxon>
        <taxon>Aquaspirillaceae</taxon>
        <taxon>Laribacter</taxon>
    </lineage>
</organism>
<evidence type="ECO:0000313" key="2">
    <source>
        <dbReference type="EMBL" id="MCG9027110.1"/>
    </source>
</evidence>
<protein>
    <submittedName>
        <fullName evidence="2">Phage tail protein</fullName>
    </submittedName>
</protein>
<dbReference type="RefSeq" id="WP_239894512.1">
    <property type="nucleotide sequence ID" value="NZ_JAJAXM010000037.1"/>
</dbReference>
<gene>
    <name evidence="2" type="ORF">LH440_14585</name>
</gene>
<evidence type="ECO:0000256" key="1">
    <source>
        <dbReference type="SAM" id="MobiDB-lite"/>
    </source>
</evidence>
<feature type="region of interest" description="Disordered" evidence="1">
    <location>
        <begin position="126"/>
        <end position="149"/>
    </location>
</feature>
<comment type="caution">
    <text evidence="2">The sequence shown here is derived from an EMBL/GenBank/DDBJ whole genome shotgun (WGS) entry which is preliminary data.</text>
</comment>
<evidence type="ECO:0000313" key="3">
    <source>
        <dbReference type="Proteomes" id="UP001200247"/>
    </source>
</evidence>
<dbReference type="Proteomes" id="UP001200247">
    <property type="component" value="Unassembled WGS sequence"/>
</dbReference>
<accession>A0ABD4STN9</accession>
<sequence>MDKPARLRAALKAALPELARHPDTLQLFVESGQLAATAGASLSWEYRYTLVVLVTDYTGSPDPVMLTLLTWLRQHQPELLQNRERLQDGLRFDVDILKHGCVDLQVKLKLTERVIVTVDPEQQRRLLSHPPEPVPVPPAASDDWPMEPA</sequence>
<name>A0ABD4STN9_9NEIS</name>
<reference evidence="2 3" key="1">
    <citation type="submission" date="2021-10" db="EMBL/GenBank/DDBJ databases">
        <title>Whole-genome sequencing analysis of Laribacter hongkongensis: virulence gene profiles, carbohydrate-active enzyme prediction, and antimicrobial resistance characterization.</title>
        <authorList>
            <person name="Yuan P."/>
            <person name="Zhan Y."/>
            <person name="Chen D."/>
        </authorList>
    </citation>
    <scope>NUCLEOTIDE SEQUENCE [LARGE SCALE GENOMIC DNA]</scope>
    <source>
        <strain evidence="2 3">W67</strain>
    </source>
</reference>
<dbReference type="AlphaFoldDB" id="A0ABD4STN9"/>
<proteinExistence type="predicted"/>
<dbReference type="InterPro" id="IPR009678">
    <property type="entry name" value="Phage_tail_completion_R"/>
</dbReference>
<dbReference type="EMBL" id="JAJAXM010000037">
    <property type="protein sequence ID" value="MCG9027110.1"/>
    <property type="molecule type" value="Genomic_DNA"/>
</dbReference>